<feature type="domain" description="C2H2-type" evidence="13">
    <location>
        <begin position="207"/>
        <end position="234"/>
    </location>
</feature>
<evidence type="ECO:0000256" key="10">
    <source>
        <dbReference type="ARBA" id="ARBA00023242"/>
    </source>
</evidence>
<protein>
    <submittedName>
        <fullName evidence="15">Uncharacterized protein</fullName>
    </submittedName>
</protein>
<dbReference type="PANTHER" id="PTHR23234:SF8">
    <property type="entry name" value="C2H2-TYPE DOMAIN-CONTAINING PROTEIN"/>
    <property type="match status" value="1"/>
</dbReference>
<evidence type="ECO:0000259" key="13">
    <source>
        <dbReference type="PROSITE" id="PS50157"/>
    </source>
</evidence>
<reference evidence="15" key="1">
    <citation type="submission" date="2025-08" db="UniProtKB">
        <authorList>
            <consortium name="Ensembl"/>
        </authorList>
    </citation>
    <scope>IDENTIFICATION</scope>
</reference>
<feature type="domain" description="C2H2-type" evidence="13">
    <location>
        <begin position="179"/>
        <end position="206"/>
    </location>
</feature>
<dbReference type="InterPro" id="IPR050758">
    <property type="entry name" value="Znf_C2H2-type"/>
</dbReference>
<dbReference type="PANTHER" id="PTHR23234">
    <property type="entry name" value="ZNF44 PROTEIN"/>
    <property type="match status" value="1"/>
</dbReference>
<dbReference type="GO" id="GO:0008270">
    <property type="term" value="F:zinc ion binding"/>
    <property type="evidence" value="ECO:0007669"/>
    <property type="project" value="UniProtKB-KW"/>
</dbReference>
<dbReference type="Pfam" id="PF00096">
    <property type="entry name" value="zf-C2H2"/>
    <property type="match status" value="6"/>
</dbReference>
<comment type="subcellular location">
    <subcellularLocation>
        <location evidence="1">Nucleus</location>
    </subcellularLocation>
</comment>
<dbReference type="FunFam" id="3.30.160.60:FF:000551">
    <property type="entry name" value="zinc finger protein 197 isoform X1"/>
    <property type="match status" value="1"/>
</dbReference>
<dbReference type="Proteomes" id="UP000694421">
    <property type="component" value="Unplaced"/>
</dbReference>
<dbReference type="PROSITE" id="PS00028">
    <property type="entry name" value="ZINC_FINGER_C2H2_1"/>
    <property type="match status" value="6"/>
</dbReference>
<dbReference type="FunFam" id="3.30.160.60:FF:000135">
    <property type="entry name" value="Zinc finger protein 358"/>
    <property type="match status" value="2"/>
</dbReference>
<keyword evidence="4" id="KW-0677">Repeat</keyword>
<dbReference type="GO" id="GO:0005634">
    <property type="term" value="C:nucleus"/>
    <property type="evidence" value="ECO:0007669"/>
    <property type="project" value="UniProtKB-SubCell"/>
</dbReference>
<dbReference type="InterPro" id="IPR013087">
    <property type="entry name" value="Znf_C2H2_type"/>
</dbReference>
<dbReference type="Pfam" id="PF02023">
    <property type="entry name" value="SCAN"/>
    <property type="match status" value="1"/>
</dbReference>
<keyword evidence="6" id="KW-0862">Zinc</keyword>
<dbReference type="FunFam" id="3.30.160.60:FF:002343">
    <property type="entry name" value="Zinc finger protein 33A"/>
    <property type="match status" value="2"/>
</dbReference>
<accession>A0A8D0C435</accession>
<name>A0A8D0C435_SALMN</name>
<evidence type="ECO:0000256" key="12">
    <source>
        <dbReference type="SAM" id="MobiDB-lite"/>
    </source>
</evidence>
<organism evidence="15 16">
    <name type="scientific">Salvator merianae</name>
    <name type="common">Argentine black and white tegu</name>
    <name type="synonym">Tupinambis merianae</name>
    <dbReference type="NCBI Taxonomy" id="96440"/>
    <lineage>
        <taxon>Eukaryota</taxon>
        <taxon>Metazoa</taxon>
        <taxon>Chordata</taxon>
        <taxon>Craniata</taxon>
        <taxon>Vertebrata</taxon>
        <taxon>Euteleostomi</taxon>
        <taxon>Lepidosauria</taxon>
        <taxon>Squamata</taxon>
        <taxon>Bifurcata</taxon>
        <taxon>Unidentata</taxon>
        <taxon>Episquamata</taxon>
        <taxon>Laterata</taxon>
        <taxon>Teiioidea</taxon>
        <taxon>Teiidae</taxon>
        <taxon>Salvator</taxon>
    </lineage>
</organism>
<evidence type="ECO:0000256" key="5">
    <source>
        <dbReference type="ARBA" id="ARBA00022771"/>
    </source>
</evidence>
<evidence type="ECO:0000256" key="2">
    <source>
        <dbReference type="ARBA" id="ARBA00006991"/>
    </source>
</evidence>
<keyword evidence="3" id="KW-0479">Metal-binding</keyword>
<dbReference type="AlphaFoldDB" id="A0A8D0C435"/>
<dbReference type="Gene3D" id="3.30.160.60">
    <property type="entry name" value="Classic Zinc Finger"/>
    <property type="match status" value="7"/>
</dbReference>
<dbReference type="CDD" id="cd07936">
    <property type="entry name" value="SCAN"/>
    <property type="match status" value="1"/>
</dbReference>
<keyword evidence="16" id="KW-1185">Reference proteome</keyword>
<dbReference type="FunFam" id="3.30.160.60:FF:000824">
    <property type="entry name" value="Zinc finger protein 184"/>
    <property type="match status" value="1"/>
</dbReference>
<dbReference type="GeneTree" id="ENSGT00940000154715"/>
<dbReference type="Gene3D" id="1.10.4020.10">
    <property type="entry name" value="DNA breaking-rejoining enzymes"/>
    <property type="match status" value="1"/>
</dbReference>
<evidence type="ECO:0000256" key="9">
    <source>
        <dbReference type="ARBA" id="ARBA00023163"/>
    </source>
</evidence>
<dbReference type="InterPro" id="IPR038269">
    <property type="entry name" value="SCAN_sf"/>
</dbReference>
<feature type="domain" description="SCAN box" evidence="14">
    <location>
        <begin position="3"/>
        <end position="81"/>
    </location>
</feature>
<dbReference type="InterPro" id="IPR003309">
    <property type="entry name" value="SCAN_dom"/>
</dbReference>
<keyword evidence="5 11" id="KW-0863">Zinc-finger</keyword>
<feature type="compositionally biased region" description="Basic and acidic residues" evidence="12">
    <location>
        <begin position="92"/>
        <end position="110"/>
    </location>
</feature>
<evidence type="ECO:0000256" key="6">
    <source>
        <dbReference type="ARBA" id="ARBA00022833"/>
    </source>
</evidence>
<comment type="similarity">
    <text evidence="2">Belongs to the krueppel C2H2-type zinc-finger protein family.</text>
</comment>
<dbReference type="InterPro" id="IPR036236">
    <property type="entry name" value="Znf_C2H2_sf"/>
</dbReference>
<evidence type="ECO:0000256" key="11">
    <source>
        <dbReference type="PROSITE-ProRule" id="PRU00042"/>
    </source>
</evidence>
<dbReference type="PROSITE" id="PS50157">
    <property type="entry name" value="ZINC_FINGER_C2H2_2"/>
    <property type="match status" value="7"/>
</dbReference>
<keyword evidence="10" id="KW-0539">Nucleus</keyword>
<reference evidence="15" key="2">
    <citation type="submission" date="2025-09" db="UniProtKB">
        <authorList>
            <consortium name="Ensembl"/>
        </authorList>
    </citation>
    <scope>IDENTIFICATION</scope>
</reference>
<feature type="domain" description="C2H2-type" evidence="13">
    <location>
        <begin position="151"/>
        <end position="178"/>
    </location>
</feature>
<dbReference type="PROSITE" id="PS50804">
    <property type="entry name" value="SCAN_BOX"/>
    <property type="match status" value="1"/>
</dbReference>
<keyword evidence="8" id="KW-0238">DNA-binding</keyword>
<evidence type="ECO:0000256" key="7">
    <source>
        <dbReference type="ARBA" id="ARBA00023015"/>
    </source>
</evidence>
<keyword evidence="7" id="KW-0805">Transcription regulation</keyword>
<evidence type="ECO:0000256" key="3">
    <source>
        <dbReference type="ARBA" id="ARBA00022723"/>
    </source>
</evidence>
<dbReference type="FunFam" id="1.10.4020.10:FF:000001">
    <property type="entry name" value="zinc finger protein 263 isoform X1"/>
    <property type="match status" value="1"/>
</dbReference>
<evidence type="ECO:0000256" key="1">
    <source>
        <dbReference type="ARBA" id="ARBA00004123"/>
    </source>
</evidence>
<dbReference type="GO" id="GO:0003677">
    <property type="term" value="F:DNA binding"/>
    <property type="evidence" value="ECO:0007669"/>
    <property type="project" value="UniProtKB-KW"/>
</dbReference>
<proteinExistence type="inferred from homology"/>
<feature type="domain" description="C2H2-type" evidence="13">
    <location>
        <begin position="291"/>
        <end position="313"/>
    </location>
</feature>
<keyword evidence="9" id="KW-0804">Transcription</keyword>
<evidence type="ECO:0000256" key="4">
    <source>
        <dbReference type="ARBA" id="ARBA00022737"/>
    </source>
</evidence>
<dbReference type="SUPFAM" id="SSF47353">
    <property type="entry name" value="Retrovirus capsid dimerization domain-like"/>
    <property type="match status" value="1"/>
</dbReference>
<dbReference type="SUPFAM" id="SSF57667">
    <property type="entry name" value="beta-beta-alpha zinc fingers"/>
    <property type="match status" value="4"/>
</dbReference>
<evidence type="ECO:0000313" key="16">
    <source>
        <dbReference type="Proteomes" id="UP000694421"/>
    </source>
</evidence>
<evidence type="ECO:0000313" key="15">
    <source>
        <dbReference type="Ensembl" id="ENSSMRP00000013852.1"/>
    </source>
</evidence>
<evidence type="ECO:0000259" key="14">
    <source>
        <dbReference type="PROSITE" id="PS50804"/>
    </source>
</evidence>
<evidence type="ECO:0000256" key="8">
    <source>
        <dbReference type="ARBA" id="ARBA00023125"/>
    </source>
</evidence>
<dbReference type="FunFam" id="3.30.160.60:FF:002063">
    <property type="entry name" value="RB associated KRAB zinc finger"/>
    <property type="match status" value="1"/>
</dbReference>
<feature type="region of interest" description="Disordered" evidence="12">
    <location>
        <begin position="92"/>
        <end position="118"/>
    </location>
</feature>
<dbReference type="SMART" id="SM00431">
    <property type="entry name" value="SCAN"/>
    <property type="match status" value="1"/>
</dbReference>
<dbReference type="OMA" id="CPKCEIT"/>
<feature type="domain" description="C2H2-type" evidence="13">
    <location>
        <begin position="123"/>
        <end position="150"/>
    </location>
</feature>
<sequence>MLRLQFRQFCYQEASGPREVFGHLRDLCFQWLKPESHTKEQILELVILEQFLAILPPEMQSWVRGDDPGTCAQAVALAEDFLLWKEETGIQERQVSRVEPPKNSERDKEPPQSCDPQTGEKPYTCTDCGKFFSFRSSLVRHQRLHTGEKPYKCLDCGKKFSQSSNLLNHQRIHTGEKPYSCTDCGKSFSNSSSLTSHERTHRGEKPYKCASCGKNFSCNSVLRIHERIHTGEKPYECLDCGKSFSRREFLIGHQRTHTGEKPYECLECGKSFSQRSNLINHQRSHTGEKPFECSDCGKKFSHKASLLKHEKNHFHGPMVQRDSARIQENKIICVDRLGSYRPRRQRTHNNLLDVKLVPSDILSSPLLLVLCDPSNLIGVLYYL</sequence>
<dbReference type="SMART" id="SM00355">
    <property type="entry name" value="ZnF_C2H2"/>
    <property type="match status" value="7"/>
</dbReference>
<feature type="domain" description="C2H2-type" evidence="13">
    <location>
        <begin position="235"/>
        <end position="262"/>
    </location>
</feature>
<feature type="domain" description="C2H2-type" evidence="13">
    <location>
        <begin position="263"/>
        <end position="290"/>
    </location>
</feature>
<dbReference type="Ensembl" id="ENSSMRT00000016123.1">
    <property type="protein sequence ID" value="ENSSMRP00000013852.1"/>
    <property type="gene ID" value="ENSSMRG00000010763.1"/>
</dbReference>